<dbReference type="RefSeq" id="WP_378110334.1">
    <property type="nucleotide sequence ID" value="NZ_JBHSNC010000010.1"/>
</dbReference>
<feature type="transmembrane region" description="Helical" evidence="1">
    <location>
        <begin position="78"/>
        <end position="102"/>
    </location>
</feature>
<comment type="caution">
    <text evidence="2">The sequence shown here is derived from an EMBL/GenBank/DDBJ whole genome shotgun (WGS) entry which is preliminary data.</text>
</comment>
<reference evidence="3" key="1">
    <citation type="journal article" date="2019" name="Int. J. Syst. Evol. Microbiol.">
        <title>The Global Catalogue of Microorganisms (GCM) 10K type strain sequencing project: providing services to taxonomists for standard genome sequencing and annotation.</title>
        <authorList>
            <consortium name="The Broad Institute Genomics Platform"/>
            <consortium name="The Broad Institute Genome Sequencing Center for Infectious Disease"/>
            <person name="Wu L."/>
            <person name="Ma J."/>
        </authorList>
    </citation>
    <scope>NUCLEOTIDE SEQUENCE [LARGE SCALE GENOMIC DNA]</scope>
    <source>
        <strain evidence="3">CGMCC 1.18578</strain>
    </source>
</reference>
<dbReference type="InterPro" id="IPR018729">
    <property type="entry name" value="DUF2269_transmembrane"/>
</dbReference>
<dbReference type="Pfam" id="PF10027">
    <property type="entry name" value="DUF2269"/>
    <property type="match status" value="1"/>
</dbReference>
<keyword evidence="1" id="KW-1133">Transmembrane helix</keyword>
<proteinExistence type="predicted"/>
<keyword evidence="1" id="KW-0812">Transmembrane</keyword>
<keyword evidence="1" id="KW-0472">Membrane</keyword>
<evidence type="ECO:0000313" key="2">
    <source>
        <dbReference type="EMBL" id="MFC5528493.1"/>
    </source>
</evidence>
<organism evidence="2 3">
    <name type="scientific">Cohnella yongneupensis</name>
    <dbReference type="NCBI Taxonomy" id="425006"/>
    <lineage>
        <taxon>Bacteria</taxon>
        <taxon>Bacillati</taxon>
        <taxon>Bacillota</taxon>
        <taxon>Bacilli</taxon>
        <taxon>Bacillales</taxon>
        <taxon>Paenibacillaceae</taxon>
        <taxon>Cohnella</taxon>
    </lineage>
</organism>
<evidence type="ECO:0000256" key="1">
    <source>
        <dbReference type="SAM" id="Phobius"/>
    </source>
</evidence>
<dbReference type="Proteomes" id="UP001596108">
    <property type="component" value="Unassembled WGS sequence"/>
</dbReference>
<evidence type="ECO:0000313" key="3">
    <source>
        <dbReference type="Proteomes" id="UP001596108"/>
    </source>
</evidence>
<feature type="transmembrane region" description="Helical" evidence="1">
    <location>
        <begin position="6"/>
        <end position="29"/>
    </location>
</feature>
<sequence>MNGWEFLVVVHVLSALIGIGPTYLGHVFLRRNQSVQQYRSSISFVGRMEMFPKIGGSIAVLSGLGLALSGNYGTFAQIWMYGTLVIYVLIQITMIAGIGPVLKKIGAWLSDPVNEHVNAFPAEQQQWVNRASGLLYTASGLGLIIFILMIVKPDSF</sequence>
<feature type="transmembrane region" description="Helical" evidence="1">
    <location>
        <begin position="50"/>
        <end position="72"/>
    </location>
</feature>
<protein>
    <submittedName>
        <fullName evidence="2">DUF2269 family protein</fullName>
    </submittedName>
</protein>
<accession>A0ABW0QUL2</accession>
<dbReference type="EMBL" id="JBHSNC010000010">
    <property type="protein sequence ID" value="MFC5528493.1"/>
    <property type="molecule type" value="Genomic_DNA"/>
</dbReference>
<gene>
    <name evidence="2" type="ORF">ACFPQ4_03380</name>
</gene>
<feature type="transmembrane region" description="Helical" evidence="1">
    <location>
        <begin position="133"/>
        <end position="151"/>
    </location>
</feature>
<name>A0ABW0QUL2_9BACL</name>
<keyword evidence="3" id="KW-1185">Reference proteome</keyword>